<keyword evidence="2" id="KW-1133">Transmembrane helix</keyword>
<feature type="compositionally biased region" description="Polar residues" evidence="1">
    <location>
        <begin position="288"/>
        <end position="308"/>
    </location>
</feature>
<keyword evidence="2" id="KW-0812">Transmembrane</keyword>
<feature type="compositionally biased region" description="Low complexity" evidence="1">
    <location>
        <begin position="278"/>
        <end position="287"/>
    </location>
</feature>
<evidence type="ECO:0000313" key="3">
    <source>
        <dbReference type="EMBL" id="QDL08150.1"/>
    </source>
</evidence>
<gene>
    <name evidence="3" type="ORF">DP114_09775</name>
</gene>
<keyword evidence="2" id="KW-0472">Membrane</keyword>
<feature type="region of interest" description="Disordered" evidence="1">
    <location>
        <begin position="370"/>
        <end position="430"/>
    </location>
</feature>
<accession>A0A856MCW1</accession>
<dbReference type="EMBL" id="CP030118">
    <property type="protein sequence ID" value="QDL08150.1"/>
    <property type="molecule type" value="Genomic_DNA"/>
</dbReference>
<feature type="region of interest" description="Disordered" evidence="1">
    <location>
        <begin position="278"/>
        <end position="325"/>
    </location>
</feature>
<dbReference type="KEGG" id="bsen:DP114_09775"/>
<dbReference type="RefSeq" id="WP_171975980.1">
    <property type="nucleotide sequence ID" value="NZ_CAWOXK010000001.1"/>
</dbReference>
<sequence>MSRHHHPPAYLRYLKARLWYLARPSFWGTAIFLSVVGLGIKEYWTNPDFLTQWQKNQVADNKPVNSSVSKEDSPITPDINNLPPVPYPAKNLASKQNTQAKNSKSLLEALNSNTQTSTSDSKLKLNVKDGNSTPVLELENPFLAQAQSLLQFKNLQNGSNSLGVNALAPSLGTGLATQTTSNQNGVSESALQTALNQIKSQQSTNSNRITSTQRYPLEPSSLLSTENRSSQTVVPSTNFNTNTINPLNIGTGSTQPGAISGTNYIQPGTTPGTAYPQPSFNNPQPQNLSGGTSYIQPPTANQLQTSIPGTAYPQPQLAPVGIPQTPSAVPNSRAILLNQVINNRLNNINTAQPLSNVTQPTLVVPPSSNTLSAPNYTPNQSGVINNTPPTSNNYGNIGSQQAPAPIPQYLDPSFPQIPGQYTGGGQINRY</sequence>
<reference evidence="3 4" key="1">
    <citation type="submission" date="2018-06" db="EMBL/GenBank/DDBJ databases">
        <title>Comparative genomics of Brasilonema spp. strains.</title>
        <authorList>
            <person name="Alvarenga D.O."/>
            <person name="Fiore M.F."/>
            <person name="Varani A.M."/>
        </authorList>
    </citation>
    <scope>NUCLEOTIDE SEQUENCE [LARGE SCALE GENOMIC DNA]</scope>
    <source>
        <strain evidence="3 4">CENA114</strain>
    </source>
</reference>
<dbReference type="Proteomes" id="UP000503129">
    <property type="component" value="Chromosome"/>
</dbReference>
<feature type="compositionally biased region" description="Polar residues" evidence="1">
    <location>
        <begin position="370"/>
        <end position="402"/>
    </location>
</feature>
<protein>
    <submittedName>
        <fullName evidence="3">Uncharacterized protein</fullName>
    </submittedName>
</protein>
<evidence type="ECO:0000256" key="1">
    <source>
        <dbReference type="SAM" id="MobiDB-lite"/>
    </source>
</evidence>
<name>A0A856MCW1_9CYAN</name>
<feature type="compositionally biased region" description="Polar residues" evidence="1">
    <location>
        <begin position="198"/>
        <end position="214"/>
    </location>
</feature>
<proteinExistence type="predicted"/>
<organism evidence="3 4">
    <name type="scientific">Brasilonema sennae CENA114</name>
    <dbReference type="NCBI Taxonomy" id="415709"/>
    <lineage>
        <taxon>Bacteria</taxon>
        <taxon>Bacillati</taxon>
        <taxon>Cyanobacteriota</taxon>
        <taxon>Cyanophyceae</taxon>
        <taxon>Nostocales</taxon>
        <taxon>Scytonemataceae</taxon>
        <taxon>Brasilonema</taxon>
        <taxon>Bromeliae group (in: Brasilonema)</taxon>
    </lineage>
</organism>
<feature type="transmembrane region" description="Helical" evidence="2">
    <location>
        <begin position="20"/>
        <end position="40"/>
    </location>
</feature>
<feature type="compositionally biased region" description="Polar residues" evidence="1">
    <location>
        <begin position="221"/>
        <end position="239"/>
    </location>
</feature>
<evidence type="ECO:0000256" key="2">
    <source>
        <dbReference type="SAM" id="Phobius"/>
    </source>
</evidence>
<evidence type="ECO:0000313" key="4">
    <source>
        <dbReference type="Proteomes" id="UP000503129"/>
    </source>
</evidence>
<feature type="region of interest" description="Disordered" evidence="1">
    <location>
        <begin position="198"/>
        <end position="239"/>
    </location>
</feature>
<feature type="compositionally biased region" description="Gly residues" evidence="1">
    <location>
        <begin position="421"/>
        <end position="430"/>
    </location>
</feature>
<feature type="region of interest" description="Disordered" evidence="1">
    <location>
        <begin position="60"/>
        <end position="101"/>
    </location>
</feature>
<dbReference type="AlphaFoldDB" id="A0A856MCW1"/>
<keyword evidence="4" id="KW-1185">Reference proteome</keyword>